<reference evidence="1 2" key="1">
    <citation type="submission" date="2015-09" db="EMBL/GenBank/DDBJ databases">
        <authorList>
            <consortium name="Swine Surveillance"/>
        </authorList>
    </citation>
    <scope>NUCLEOTIDE SEQUENCE [LARGE SCALE GENOMIC DNA]</scope>
    <source>
        <strain evidence="1 2">CECT 7648</strain>
    </source>
</reference>
<evidence type="ECO:0000313" key="2">
    <source>
        <dbReference type="Proteomes" id="UP000054935"/>
    </source>
</evidence>
<protein>
    <recommendedName>
        <fullName evidence="3">Alpha/beta hydrolase family protein</fullName>
    </recommendedName>
</protein>
<dbReference type="Proteomes" id="UP000054935">
    <property type="component" value="Unassembled WGS sequence"/>
</dbReference>
<name>A0A0P1GC72_9RHOB</name>
<dbReference type="OrthoDB" id="280053at2"/>
<dbReference type="RefSeq" id="WP_058247717.1">
    <property type="nucleotide sequence ID" value="NZ_CYSE01000003.1"/>
</dbReference>
<sequence>MFAKINAHVPKAEEKALGTSGVIGRYHALLNTPFSHPLGHPGYIIGIEKAPRDKAGYRHDTGGTRSFDGTRLTEPIALPRSGAQSDLDQQKAAFRRATNDPKVMLVSHILRYAPIEGGEGLAPDVLHSAYSHSAFGTWDNEPGNAYEAGWQALDRMQGQILDDIAAAKARGHPFTHIAFLAMGWNNDQFEALDRYNAIVHHTRRAAQAQGQRFHPLVIGITWPSVWGGTSVVDLANRALHIGSYPVKADDADEIGYGIANHVMNAILPHIEAQTGLRTIAIGHSMGARMMTRAYYSADLLQARVARKGLGPLVIGLQGAFSANRFREGYRLIAPVRWVTHGEGGPYQDVAAPGGDLVLTWSRKDNANPVAVLLTGAKHVGGRLGAKVMHEKLQRKVHAASWPSDMRAAFAQADGKALYLDVTDSVASHGDIRTPQTGQLVWDMIAARAG</sequence>
<organism evidence="1 2">
    <name type="scientific">Tropicibacter naphthalenivorans</name>
    <dbReference type="NCBI Taxonomy" id="441103"/>
    <lineage>
        <taxon>Bacteria</taxon>
        <taxon>Pseudomonadati</taxon>
        <taxon>Pseudomonadota</taxon>
        <taxon>Alphaproteobacteria</taxon>
        <taxon>Rhodobacterales</taxon>
        <taxon>Roseobacteraceae</taxon>
        <taxon>Tropicibacter</taxon>
    </lineage>
</organism>
<dbReference type="EMBL" id="CYSE01000003">
    <property type="protein sequence ID" value="CUH78931.1"/>
    <property type="molecule type" value="Genomic_DNA"/>
</dbReference>
<evidence type="ECO:0008006" key="3">
    <source>
        <dbReference type="Google" id="ProtNLM"/>
    </source>
</evidence>
<evidence type="ECO:0000313" key="1">
    <source>
        <dbReference type="EMBL" id="CUH78931.1"/>
    </source>
</evidence>
<proteinExistence type="predicted"/>
<accession>A0A0P1GC72</accession>
<gene>
    <name evidence="1" type="ORF">TRN7648_02242</name>
</gene>
<dbReference type="AlphaFoldDB" id="A0A0P1GC72"/>
<keyword evidence="2" id="KW-1185">Reference proteome</keyword>